<evidence type="ECO:0000313" key="6">
    <source>
        <dbReference type="Proteomes" id="UP000791440"/>
    </source>
</evidence>
<dbReference type="InterPro" id="IPR007588">
    <property type="entry name" value="Znf_FLYWCH"/>
</dbReference>
<evidence type="ECO:0000256" key="3">
    <source>
        <dbReference type="ARBA" id="ARBA00022833"/>
    </source>
</evidence>
<reference evidence="5" key="2">
    <citation type="submission" date="2020-12" db="EMBL/GenBank/DDBJ databases">
        <authorList>
            <person name="Kanost M."/>
        </authorList>
    </citation>
    <scope>NUCLEOTIDE SEQUENCE</scope>
</reference>
<accession>A0A921YMB9</accession>
<sequence length="140" mass="15925">MIKSQKGKDMILLDGYTYVKSSNFAWTCSKTSQCRAKVKVNAAGTVVYVDNKHTHPRRKYVLTARGIKYEIVKSQRGRDMILVDGFTFSKNSGSYWMCSNKKCKAKLKLDAKANITRLDTAHNHPTKPFIRLSDGTFVRI</sequence>
<keyword evidence="3" id="KW-0862">Zinc</keyword>
<dbReference type="Proteomes" id="UP000791440">
    <property type="component" value="Unassembled WGS sequence"/>
</dbReference>
<feature type="domain" description="FLYWCH-type" evidence="4">
    <location>
        <begin position="1"/>
        <end position="55"/>
    </location>
</feature>
<dbReference type="GO" id="GO:0008270">
    <property type="term" value="F:zinc ion binding"/>
    <property type="evidence" value="ECO:0007669"/>
    <property type="project" value="UniProtKB-KW"/>
</dbReference>
<proteinExistence type="predicted"/>
<evidence type="ECO:0000313" key="5">
    <source>
        <dbReference type="EMBL" id="KAG6441715.1"/>
    </source>
</evidence>
<dbReference type="AlphaFoldDB" id="A0A921YMB9"/>
<feature type="domain" description="FLYWCH-type" evidence="4">
    <location>
        <begin position="72"/>
        <end position="124"/>
    </location>
</feature>
<reference evidence="5" key="1">
    <citation type="journal article" date="2016" name="Insect Biochem. Mol. Biol.">
        <title>Multifaceted biological insights from a draft genome sequence of the tobacco hornworm moth, Manduca sexta.</title>
        <authorList>
            <person name="Kanost M.R."/>
            <person name="Arrese E.L."/>
            <person name="Cao X."/>
            <person name="Chen Y.R."/>
            <person name="Chellapilla S."/>
            <person name="Goldsmith M.R."/>
            <person name="Grosse-Wilde E."/>
            <person name="Heckel D.G."/>
            <person name="Herndon N."/>
            <person name="Jiang H."/>
            <person name="Papanicolaou A."/>
            <person name="Qu J."/>
            <person name="Soulages J.L."/>
            <person name="Vogel H."/>
            <person name="Walters J."/>
            <person name="Waterhouse R.M."/>
            <person name="Ahn S.J."/>
            <person name="Almeida F.C."/>
            <person name="An C."/>
            <person name="Aqrawi P."/>
            <person name="Bretschneider A."/>
            <person name="Bryant W.B."/>
            <person name="Bucks S."/>
            <person name="Chao H."/>
            <person name="Chevignon G."/>
            <person name="Christen J.M."/>
            <person name="Clarke D.F."/>
            <person name="Dittmer N.T."/>
            <person name="Ferguson L.C.F."/>
            <person name="Garavelou S."/>
            <person name="Gordon K.H.J."/>
            <person name="Gunaratna R.T."/>
            <person name="Han Y."/>
            <person name="Hauser F."/>
            <person name="He Y."/>
            <person name="Heidel-Fischer H."/>
            <person name="Hirsh A."/>
            <person name="Hu Y."/>
            <person name="Jiang H."/>
            <person name="Kalra D."/>
            <person name="Klinner C."/>
            <person name="Konig C."/>
            <person name="Kovar C."/>
            <person name="Kroll A.R."/>
            <person name="Kuwar S.S."/>
            <person name="Lee S.L."/>
            <person name="Lehman R."/>
            <person name="Li K."/>
            <person name="Li Z."/>
            <person name="Liang H."/>
            <person name="Lovelace S."/>
            <person name="Lu Z."/>
            <person name="Mansfield J.H."/>
            <person name="McCulloch K.J."/>
            <person name="Mathew T."/>
            <person name="Morton B."/>
            <person name="Muzny D.M."/>
            <person name="Neunemann D."/>
            <person name="Ongeri F."/>
            <person name="Pauchet Y."/>
            <person name="Pu L.L."/>
            <person name="Pyrousis I."/>
            <person name="Rao X.J."/>
            <person name="Redding A."/>
            <person name="Roesel C."/>
            <person name="Sanchez-Gracia A."/>
            <person name="Schaack S."/>
            <person name="Shukla A."/>
            <person name="Tetreau G."/>
            <person name="Wang Y."/>
            <person name="Xiong G.H."/>
            <person name="Traut W."/>
            <person name="Walsh T.K."/>
            <person name="Worley K.C."/>
            <person name="Wu D."/>
            <person name="Wu W."/>
            <person name="Wu Y.Q."/>
            <person name="Zhang X."/>
            <person name="Zou Z."/>
            <person name="Zucker H."/>
            <person name="Briscoe A.D."/>
            <person name="Burmester T."/>
            <person name="Clem R.J."/>
            <person name="Feyereisen R."/>
            <person name="Grimmelikhuijzen C.J.P."/>
            <person name="Hamodrakas S.J."/>
            <person name="Hansson B.S."/>
            <person name="Huguet E."/>
            <person name="Jermiin L.S."/>
            <person name="Lan Q."/>
            <person name="Lehman H.K."/>
            <person name="Lorenzen M."/>
            <person name="Merzendorfer H."/>
            <person name="Michalopoulos I."/>
            <person name="Morton D.B."/>
            <person name="Muthukrishnan S."/>
            <person name="Oakeshott J.G."/>
            <person name="Palmer W."/>
            <person name="Park Y."/>
            <person name="Passarelli A.L."/>
            <person name="Rozas J."/>
            <person name="Schwartz L.M."/>
            <person name="Smith W."/>
            <person name="Southgate A."/>
            <person name="Vilcinskas A."/>
            <person name="Vogt R."/>
            <person name="Wang P."/>
            <person name="Werren J."/>
            <person name="Yu X.Q."/>
            <person name="Zhou J.J."/>
            <person name="Brown S.J."/>
            <person name="Scherer S.E."/>
            <person name="Richards S."/>
            <person name="Blissard G.W."/>
        </authorList>
    </citation>
    <scope>NUCLEOTIDE SEQUENCE</scope>
</reference>
<evidence type="ECO:0000256" key="2">
    <source>
        <dbReference type="ARBA" id="ARBA00022771"/>
    </source>
</evidence>
<gene>
    <name evidence="5" type="ORF">O3G_MSEX001968</name>
</gene>
<dbReference type="EMBL" id="JH668288">
    <property type="protein sequence ID" value="KAG6441715.1"/>
    <property type="molecule type" value="Genomic_DNA"/>
</dbReference>
<keyword evidence="2" id="KW-0863">Zinc-finger</keyword>
<keyword evidence="1" id="KW-0479">Metal-binding</keyword>
<organism evidence="5 6">
    <name type="scientific">Manduca sexta</name>
    <name type="common">Tobacco hawkmoth</name>
    <name type="synonym">Tobacco hornworm</name>
    <dbReference type="NCBI Taxonomy" id="7130"/>
    <lineage>
        <taxon>Eukaryota</taxon>
        <taxon>Metazoa</taxon>
        <taxon>Ecdysozoa</taxon>
        <taxon>Arthropoda</taxon>
        <taxon>Hexapoda</taxon>
        <taxon>Insecta</taxon>
        <taxon>Pterygota</taxon>
        <taxon>Neoptera</taxon>
        <taxon>Endopterygota</taxon>
        <taxon>Lepidoptera</taxon>
        <taxon>Glossata</taxon>
        <taxon>Ditrysia</taxon>
        <taxon>Bombycoidea</taxon>
        <taxon>Sphingidae</taxon>
        <taxon>Sphinginae</taxon>
        <taxon>Sphingini</taxon>
        <taxon>Manduca</taxon>
    </lineage>
</organism>
<comment type="caution">
    <text evidence="5">The sequence shown here is derived from an EMBL/GenBank/DDBJ whole genome shotgun (WGS) entry which is preliminary data.</text>
</comment>
<name>A0A921YMB9_MANSE</name>
<keyword evidence="6" id="KW-1185">Reference proteome</keyword>
<dbReference type="Pfam" id="PF04500">
    <property type="entry name" value="FLYWCH"/>
    <property type="match status" value="2"/>
</dbReference>
<evidence type="ECO:0000259" key="4">
    <source>
        <dbReference type="Pfam" id="PF04500"/>
    </source>
</evidence>
<protein>
    <recommendedName>
        <fullName evidence="4">FLYWCH-type domain-containing protein</fullName>
    </recommendedName>
</protein>
<evidence type="ECO:0000256" key="1">
    <source>
        <dbReference type="ARBA" id="ARBA00022723"/>
    </source>
</evidence>